<comment type="subcellular location">
    <subcellularLocation>
        <location evidence="2">Mitochondrion</location>
    </subcellularLocation>
</comment>
<dbReference type="EMBL" id="JAULSN010000007">
    <property type="protein sequence ID" value="KAK3367059.1"/>
    <property type="molecule type" value="Genomic_DNA"/>
</dbReference>
<dbReference type="InterPro" id="IPR036249">
    <property type="entry name" value="Thioredoxin-like_sf"/>
</dbReference>
<dbReference type="Gene3D" id="3.40.30.10">
    <property type="entry name" value="Glutaredoxin"/>
    <property type="match status" value="1"/>
</dbReference>
<reference evidence="7" key="1">
    <citation type="journal article" date="2023" name="Mol. Phylogenet. Evol.">
        <title>Genome-scale phylogeny and comparative genomics of the fungal order Sordariales.</title>
        <authorList>
            <person name="Hensen N."/>
            <person name="Bonometti L."/>
            <person name="Westerberg I."/>
            <person name="Brannstrom I.O."/>
            <person name="Guillou S."/>
            <person name="Cros-Aarteil S."/>
            <person name="Calhoun S."/>
            <person name="Haridas S."/>
            <person name="Kuo A."/>
            <person name="Mondo S."/>
            <person name="Pangilinan J."/>
            <person name="Riley R."/>
            <person name="LaButti K."/>
            <person name="Andreopoulos B."/>
            <person name="Lipzen A."/>
            <person name="Chen C."/>
            <person name="Yan M."/>
            <person name="Daum C."/>
            <person name="Ng V."/>
            <person name="Clum A."/>
            <person name="Steindorff A."/>
            <person name="Ohm R.A."/>
            <person name="Martin F."/>
            <person name="Silar P."/>
            <person name="Natvig D.O."/>
            <person name="Lalanne C."/>
            <person name="Gautier V."/>
            <person name="Ament-Velasquez S.L."/>
            <person name="Kruys A."/>
            <person name="Hutchinson M.I."/>
            <person name="Powell A.J."/>
            <person name="Barry K."/>
            <person name="Miller A.N."/>
            <person name="Grigoriev I.V."/>
            <person name="Debuchy R."/>
            <person name="Gladieux P."/>
            <person name="Hiltunen Thoren M."/>
            <person name="Johannesson H."/>
        </authorList>
    </citation>
    <scope>NUCLEOTIDE SEQUENCE</scope>
    <source>
        <strain evidence="7">CBS 958.72</strain>
    </source>
</reference>
<dbReference type="AlphaFoldDB" id="A0AAE0JZ45"/>
<evidence type="ECO:0000256" key="5">
    <source>
        <dbReference type="ARBA" id="ARBA00023002"/>
    </source>
</evidence>
<comment type="similarity">
    <text evidence="3">Belongs to the FMP46 family.</text>
</comment>
<evidence type="ECO:0000256" key="2">
    <source>
        <dbReference type="ARBA" id="ARBA00004173"/>
    </source>
</evidence>
<dbReference type="SUPFAM" id="SSF52833">
    <property type="entry name" value="Thioredoxin-like"/>
    <property type="match status" value="1"/>
</dbReference>
<dbReference type="PANTHER" id="PTHR28071:SF1">
    <property type="entry name" value="REDOX PROTEIN FMP46, MITOCHONDRIAL-RELATED"/>
    <property type="match status" value="1"/>
</dbReference>
<sequence length="140" mass="15381">MFRFRRSIDIITLFHKPSSPASVKIATLLKQTSAAASESATEDQASDHSAQTTQIPEFELTIVEDPPTPSQLETILDYVPKADIPSIVAGEINKHDALKAFKQNNQKFQAPLVVDWNNGKVVPGANESAILKMLNELPKK</sequence>
<dbReference type="InterPro" id="IPR012882">
    <property type="entry name" value="Fmp46"/>
</dbReference>
<keyword evidence="8" id="KW-1185">Reference proteome</keyword>
<gene>
    <name evidence="7" type="ORF">B0T24DRAFT_682219</name>
</gene>
<reference evidence="7" key="2">
    <citation type="submission" date="2023-06" db="EMBL/GenBank/DDBJ databases">
        <authorList>
            <consortium name="Lawrence Berkeley National Laboratory"/>
            <person name="Haridas S."/>
            <person name="Hensen N."/>
            <person name="Bonometti L."/>
            <person name="Westerberg I."/>
            <person name="Brannstrom I.O."/>
            <person name="Guillou S."/>
            <person name="Cros-Aarteil S."/>
            <person name="Calhoun S."/>
            <person name="Kuo A."/>
            <person name="Mondo S."/>
            <person name="Pangilinan J."/>
            <person name="Riley R."/>
            <person name="Labutti K."/>
            <person name="Andreopoulos B."/>
            <person name="Lipzen A."/>
            <person name="Chen C."/>
            <person name="Yanf M."/>
            <person name="Daum C."/>
            <person name="Ng V."/>
            <person name="Clum A."/>
            <person name="Steindorff A."/>
            <person name="Ohm R."/>
            <person name="Martin F."/>
            <person name="Silar P."/>
            <person name="Natvig D."/>
            <person name="Lalanne C."/>
            <person name="Gautier V."/>
            <person name="Ament-Velasquez S.L."/>
            <person name="Kruys A."/>
            <person name="Hutchinson M.I."/>
            <person name="Powell A.J."/>
            <person name="Barry K."/>
            <person name="Miller A.N."/>
            <person name="Grigoriev I.V."/>
            <person name="Debuchy R."/>
            <person name="Gladieux P."/>
            <person name="Thoren M.H."/>
            <person name="Johannesson H."/>
        </authorList>
    </citation>
    <scope>NUCLEOTIDE SEQUENCE</scope>
    <source>
        <strain evidence="7">CBS 958.72</strain>
    </source>
</reference>
<evidence type="ECO:0000313" key="7">
    <source>
        <dbReference type="EMBL" id="KAK3367059.1"/>
    </source>
</evidence>
<evidence type="ECO:0000256" key="4">
    <source>
        <dbReference type="ARBA" id="ARBA00022946"/>
    </source>
</evidence>
<name>A0AAE0JZ45_9PEZI</name>
<keyword evidence="4" id="KW-0809">Transit peptide</keyword>
<proteinExistence type="inferred from homology"/>
<keyword evidence="6" id="KW-0496">Mitochondrion</keyword>
<evidence type="ECO:0000313" key="8">
    <source>
        <dbReference type="Proteomes" id="UP001287356"/>
    </source>
</evidence>
<comment type="function">
    <text evidence="1">Putative mitochondrial redox protein which could be involved in the reduction of small toxic molecules.</text>
</comment>
<evidence type="ECO:0000256" key="6">
    <source>
        <dbReference type="ARBA" id="ARBA00023128"/>
    </source>
</evidence>
<protein>
    <submittedName>
        <fullName evidence="7">Thioredoxin-like protein</fullName>
    </submittedName>
</protein>
<dbReference type="Proteomes" id="UP001287356">
    <property type="component" value="Unassembled WGS sequence"/>
</dbReference>
<dbReference type="Pfam" id="PF07955">
    <property type="entry name" value="DUF1687"/>
    <property type="match status" value="1"/>
</dbReference>
<evidence type="ECO:0000256" key="1">
    <source>
        <dbReference type="ARBA" id="ARBA00002963"/>
    </source>
</evidence>
<keyword evidence="5" id="KW-0560">Oxidoreductase</keyword>
<evidence type="ECO:0000256" key="3">
    <source>
        <dbReference type="ARBA" id="ARBA00009734"/>
    </source>
</evidence>
<accession>A0AAE0JZ45</accession>
<dbReference type="GO" id="GO:0005739">
    <property type="term" value="C:mitochondrion"/>
    <property type="evidence" value="ECO:0007669"/>
    <property type="project" value="UniProtKB-SubCell"/>
</dbReference>
<dbReference type="PANTHER" id="PTHR28071">
    <property type="entry name" value="REDOX PROTEIN FMP46, MITOCHONDRIAL-RELATED"/>
    <property type="match status" value="1"/>
</dbReference>
<comment type="caution">
    <text evidence="7">The sequence shown here is derived from an EMBL/GenBank/DDBJ whole genome shotgun (WGS) entry which is preliminary data.</text>
</comment>
<organism evidence="7 8">
    <name type="scientific">Lasiosphaeria ovina</name>
    <dbReference type="NCBI Taxonomy" id="92902"/>
    <lineage>
        <taxon>Eukaryota</taxon>
        <taxon>Fungi</taxon>
        <taxon>Dikarya</taxon>
        <taxon>Ascomycota</taxon>
        <taxon>Pezizomycotina</taxon>
        <taxon>Sordariomycetes</taxon>
        <taxon>Sordariomycetidae</taxon>
        <taxon>Sordariales</taxon>
        <taxon>Lasiosphaeriaceae</taxon>
        <taxon>Lasiosphaeria</taxon>
    </lineage>
</organism>
<dbReference type="GO" id="GO:0016491">
    <property type="term" value="F:oxidoreductase activity"/>
    <property type="evidence" value="ECO:0007669"/>
    <property type="project" value="UniProtKB-KW"/>
</dbReference>